<evidence type="ECO:0000313" key="3">
    <source>
        <dbReference type="WBParaSite" id="ACRNAN_scaffold18555.g26481.t1"/>
    </source>
</evidence>
<name>A0A914D5W4_9BILA</name>
<keyword evidence="2" id="KW-1185">Reference proteome</keyword>
<dbReference type="Pfam" id="PF01963">
    <property type="entry name" value="TraB_PrgY_gumN"/>
    <property type="match status" value="1"/>
</dbReference>
<evidence type="ECO:0000256" key="1">
    <source>
        <dbReference type="SAM" id="MobiDB-lite"/>
    </source>
</evidence>
<reference evidence="3" key="1">
    <citation type="submission" date="2022-11" db="UniProtKB">
        <authorList>
            <consortium name="WormBaseParasite"/>
        </authorList>
    </citation>
    <scope>IDENTIFICATION</scope>
</reference>
<feature type="region of interest" description="Disordered" evidence="1">
    <location>
        <begin position="206"/>
        <end position="226"/>
    </location>
</feature>
<accession>A0A914D5W4</accession>
<dbReference type="WBParaSite" id="ACRNAN_scaffold18555.g26481.t1">
    <property type="protein sequence ID" value="ACRNAN_scaffold18555.g26481.t1"/>
    <property type="gene ID" value="ACRNAN_scaffold18555.g26481"/>
</dbReference>
<dbReference type="Proteomes" id="UP000887540">
    <property type="component" value="Unplaced"/>
</dbReference>
<protein>
    <submittedName>
        <fullName evidence="3">Uncharacterized protein</fullName>
    </submittedName>
</protein>
<dbReference type="AlphaFoldDB" id="A0A914D5W4"/>
<organism evidence="2 3">
    <name type="scientific">Acrobeloides nanus</name>
    <dbReference type="NCBI Taxonomy" id="290746"/>
    <lineage>
        <taxon>Eukaryota</taxon>
        <taxon>Metazoa</taxon>
        <taxon>Ecdysozoa</taxon>
        <taxon>Nematoda</taxon>
        <taxon>Chromadorea</taxon>
        <taxon>Rhabditida</taxon>
        <taxon>Tylenchina</taxon>
        <taxon>Cephalobomorpha</taxon>
        <taxon>Cephaloboidea</taxon>
        <taxon>Cephalobidae</taxon>
        <taxon>Acrobeloides</taxon>
    </lineage>
</organism>
<dbReference type="InterPro" id="IPR002816">
    <property type="entry name" value="TraB/PrgY/GumN_fam"/>
</dbReference>
<proteinExistence type="predicted"/>
<evidence type="ECO:0000313" key="2">
    <source>
        <dbReference type="Proteomes" id="UP000887540"/>
    </source>
</evidence>
<sequence length="226" mass="27035">MIKDTFYESDIVVFEASPQSFKPNQKEDYTVFLKICSKRLPEEGSLEESLSEEMFERLERQMDNMQPKDMDDEEWEELWQSSKLHNIIFTLINAITKDISARDMRKIKELEFEYFLGREAQKQNKTIAFVEPLEVFCDYKSDLTREELHYDLDKQLKQLEEIQQVVQEMGSKEYSKMKIQGMEGFHEDYQNTTNKYLCGEWKEPKKIKPANKKPGSWSKTEKIEYE</sequence>